<sequence length="365" mass="40580">MKKIGLIVNPIAGMGGSVGLKGTDGTIFRKALQMGARPVSPNIINQLLSDIKNREKIFFLVAPGKMGEDYLQNRGFEFRVIGTIGEDTTAEDTKRIAKKMIENGIELLIFCGGDGTARDIYDAIKLERPVVAIPAGVKMFSSIFAINPKAGAQIIDKFLEGEVETHEKEVLDIDEELVRKDILATELYGYLKVPKIIKLIQSGKNGSNLGRTVEENKHEIAEFIIENMRAYVLYLLGPGTTVKTITDNLKLPKTLLGIDAIYDGKLIGKDLNEKNILELLRNYPDTEIIISPVQGFIFGRGNKQFTPRILKIIGKKNIIIIATEEKIRALDCLRVDTGDFEIDQRFMGFGKVIIGYKKELIVPIE</sequence>
<dbReference type="Gene3D" id="3.40.50.10330">
    <property type="entry name" value="Probable inorganic polyphosphate/atp-NAD kinase, domain 1"/>
    <property type="match status" value="1"/>
</dbReference>
<dbReference type="Pfam" id="PF01513">
    <property type="entry name" value="NAD_kinase"/>
    <property type="match status" value="1"/>
</dbReference>
<comment type="caution">
    <text evidence="1">The sequence shown here is derived from an EMBL/GenBank/DDBJ whole genome shotgun (WGS) entry which is preliminary data.</text>
</comment>
<dbReference type="GO" id="GO:0006741">
    <property type="term" value="P:NADP+ biosynthetic process"/>
    <property type="evidence" value="ECO:0007669"/>
    <property type="project" value="InterPro"/>
</dbReference>
<dbReference type="PIRSF" id="PIRSF016907">
    <property type="entry name" value="Kin_ATP-NAD"/>
    <property type="match status" value="1"/>
</dbReference>
<dbReference type="AlphaFoldDB" id="A0A0F9PNL2"/>
<dbReference type="GO" id="GO:0003951">
    <property type="term" value="F:NAD+ kinase activity"/>
    <property type="evidence" value="ECO:0007669"/>
    <property type="project" value="InterPro"/>
</dbReference>
<dbReference type="InterPro" id="IPR011386">
    <property type="entry name" value="Put_ATP-NAD_kin"/>
</dbReference>
<gene>
    <name evidence="1" type="ORF">LCGC14_1115240</name>
</gene>
<proteinExistence type="predicted"/>
<dbReference type="InterPro" id="IPR002504">
    <property type="entry name" value="NADK"/>
</dbReference>
<organism evidence="1">
    <name type="scientific">marine sediment metagenome</name>
    <dbReference type="NCBI Taxonomy" id="412755"/>
    <lineage>
        <taxon>unclassified sequences</taxon>
        <taxon>metagenomes</taxon>
        <taxon>ecological metagenomes</taxon>
    </lineage>
</organism>
<dbReference type="EMBL" id="LAZR01005122">
    <property type="protein sequence ID" value="KKN02686.1"/>
    <property type="molecule type" value="Genomic_DNA"/>
</dbReference>
<dbReference type="InterPro" id="IPR016064">
    <property type="entry name" value="NAD/diacylglycerol_kinase_sf"/>
</dbReference>
<evidence type="ECO:0000313" key="1">
    <source>
        <dbReference type="EMBL" id="KKN02686.1"/>
    </source>
</evidence>
<dbReference type="Pfam" id="PF20143">
    <property type="entry name" value="NAD_kinase_C"/>
    <property type="match status" value="1"/>
</dbReference>
<reference evidence="1" key="1">
    <citation type="journal article" date="2015" name="Nature">
        <title>Complex archaea that bridge the gap between prokaryotes and eukaryotes.</title>
        <authorList>
            <person name="Spang A."/>
            <person name="Saw J.H."/>
            <person name="Jorgensen S.L."/>
            <person name="Zaremba-Niedzwiedzka K."/>
            <person name="Martijn J."/>
            <person name="Lind A.E."/>
            <person name="van Eijk R."/>
            <person name="Schleper C."/>
            <person name="Guy L."/>
            <person name="Ettema T.J."/>
        </authorList>
    </citation>
    <scope>NUCLEOTIDE SEQUENCE</scope>
</reference>
<dbReference type="InterPro" id="IPR017438">
    <property type="entry name" value="ATP-NAD_kinase_N"/>
</dbReference>
<dbReference type="InterPro" id="IPR039065">
    <property type="entry name" value="AcoX-like"/>
</dbReference>
<dbReference type="PANTHER" id="PTHR40697:SF2">
    <property type="entry name" value="ATP-NAD KINASE-RELATED"/>
    <property type="match status" value="1"/>
</dbReference>
<dbReference type="PANTHER" id="PTHR40697">
    <property type="entry name" value="ACETOIN CATABOLISM PROTEIN X"/>
    <property type="match status" value="1"/>
</dbReference>
<accession>A0A0F9PNL2</accession>
<name>A0A0F9PNL2_9ZZZZ</name>
<dbReference type="SUPFAM" id="SSF111331">
    <property type="entry name" value="NAD kinase/diacylglycerol kinase-like"/>
    <property type="match status" value="1"/>
</dbReference>
<protein>
    <recommendedName>
        <fullName evidence="2">ATP-NAD kinase</fullName>
    </recommendedName>
</protein>
<evidence type="ECO:0008006" key="2">
    <source>
        <dbReference type="Google" id="ProtNLM"/>
    </source>
</evidence>